<dbReference type="Gene3D" id="3.10.450.50">
    <property type="match status" value="1"/>
</dbReference>
<dbReference type="SUPFAM" id="SSF54427">
    <property type="entry name" value="NTF2-like"/>
    <property type="match status" value="1"/>
</dbReference>
<feature type="domain" description="SnoaL-like" evidence="1">
    <location>
        <begin position="14"/>
        <end position="120"/>
    </location>
</feature>
<reference evidence="2 3" key="1">
    <citation type="submission" date="2015-02" db="EMBL/GenBank/DDBJ databases">
        <title>Genome sequene of Rhodovulum sulfidophilum DSM 2351.</title>
        <authorList>
            <person name="Nagao N."/>
        </authorList>
    </citation>
    <scope>NUCLEOTIDE SEQUENCE [LARGE SCALE GENOMIC DNA]</scope>
    <source>
        <strain evidence="2 3">DSM 2351</strain>
    </source>
</reference>
<dbReference type="InterPro" id="IPR032710">
    <property type="entry name" value="NTF2-like_dom_sf"/>
</dbReference>
<dbReference type="PATRIC" id="fig|35806.4.peg.856"/>
<protein>
    <recommendedName>
        <fullName evidence="1">SnoaL-like domain-containing protein</fullName>
    </recommendedName>
</protein>
<dbReference type="AlphaFoldDB" id="A0A0D6AYL2"/>
<evidence type="ECO:0000259" key="1">
    <source>
        <dbReference type="Pfam" id="PF12680"/>
    </source>
</evidence>
<dbReference type="InterPro" id="IPR037401">
    <property type="entry name" value="SnoaL-like"/>
</dbReference>
<gene>
    <name evidence="2" type="ORF">NHU_00835</name>
</gene>
<proteinExistence type="predicted"/>
<sequence length="142" mass="16151">MKEIDLSARRREIIRQYFRYVDTGDGRILDLYTDDVELLFPKFGRTRGKDAMRTFGARMSAMLGRLEHDIEGLAFVEAGNTIVVEGREWGEMADGTPFPDGEISQGLFCNVFEFEGELIKAVRVYVDPDFTSADQSRISALR</sequence>
<evidence type="ECO:0000313" key="2">
    <source>
        <dbReference type="EMBL" id="BAQ68003.1"/>
    </source>
</evidence>
<name>A0A0D6AYL2_RHOSU</name>
<evidence type="ECO:0000313" key="3">
    <source>
        <dbReference type="Proteomes" id="UP000064912"/>
    </source>
</evidence>
<dbReference type="Pfam" id="PF12680">
    <property type="entry name" value="SnoaL_2"/>
    <property type="match status" value="1"/>
</dbReference>
<accession>A0A0D6AYL2</accession>
<dbReference type="KEGG" id="rsu:NHU_00835"/>
<dbReference type="Proteomes" id="UP000064912">
    <property type="component" value="Chromosome"/>
</dbReference>
<organism evidence="2 3">
    <name type="scientific">Rhodovulum sulfidophilum</name>
    <name type="common">Rhodobacter sulfidophilus</name>
    <dbReference type="NCBI Taxonomy" id="35806"/>
    <lineage>
        <taxon>Bacteria</taxon>
        <taxon>Pseudomonadati</taxon>
        <taxon>Pseudomonadota</taxon>
        <taxon>Alphaproteobacteria</taxon>
        <taxon>Rhodobacterales</taxon>
        <taxon>Paracoccaceae</taxon>
        <taxon>Rhodovulum</taxon>
    </lineage>
</organism>
<dbReference type="EMBL" id="AP014800">
    <property type="protein sequence ID" value="BAQ68003.1"/>
    <property type="molecule type" value="Genomic_DNA"/>
</dbReference>